<reference evidence="1" key="1">
    <citation type="submission" date="2022-02" db="EMBL/GenBank/DDBJ databases">
        <title>Plant Genome Project.</title>
        <authorList>
            <person name="Zhang R.-G."/>
        </authorList>
    </citation>
    <scope>NUCLEOTIDE SEQUENCE</scope>
    <source>
        <strain evidence="1">AT1</strain>
    </source>
</reference>
<dbReference type="Proteomes" id="UP001062846">
    <property type="component" value="Chromosome 5"/>
</dbReference>
<protein>
    <submittedName>
        <fullName evidence="1">Uncharacterized protein</fullName>
    </submittedName>
</protein>
<organism evidence="1 2">
    <name type="scientific">Rhododendron molle</name>
    <name type="common">Chinese azalea</name>
    <name type="synonym">Azalea mollis</name>
    <dbReference type="NCBI Taxonomy" id="49168"/>
    <lineage>
        <taxon>Eukaryota</taxon>
        <taxon>Viridiplantae</taxon>
        <taxon>Streptophyta</taxon>
        <taxon>Embryophyta</taxon>
        <taxon>Tracheophyta</taxon>
        <taxon>Spermatophyta</taxon>
        <taxon>Magnoliopsida</taxon>
        <taxon>eudicotyledons</taxon>
        <taxon>Gunneridae</taxon>
        <taxon>Pentapetalae</taxon>
        <taxon>asterids</taxon>
        <taxon>Ericales</taxon>
        <taxon>Ericaceae</taxon>
        <taxon>Ericoideae</taxon>
        <taxon>Rhodoreae</taxon>
        <taxon>Rhododendron</taxon>
    </lineage>
</organism>
<name>A0ACC0NRL7_RHOML</name>
<dbReference type="EMBL" id="CM046392">
    <property type="protein sequence ID" value="KAI8556023.1"/>
    <property type="molecule type" value="Genomic_DNA"/>
</dbReference>
<proteinExistence type="predicted"/>
<comment type="caution">
    <text evidence="1">The sequence shown here is derived from an EMBL/GenBank/DDBJ whole genome shotgun (WGS) entry which is preliminary data.</text>
</comment>
<evidence type="ECO:0000313" key="1">
    <source>
        <dbReference type="EMBL" id="KAI8556023.1"/>
    </source>
</evidence>
<evidence type="ECO:0000313" key="2">
    <source>
        <dbReference type="Proteomes" id="UP001062846"/>
    </source>
</evidence>
<accession>A0ACC0NRL7</accession>
<keyword evidence="2" id="KW-1185">Reference proteome</keyword>
<gene>
    <name evidence="1" type="ORF">RHMOL_Rhmol05G0220700</name>
</gene>
<sequence>MDQIEVNSSGTQELYTDPLPFARSYQMEALEKAMKQNTIVFLETGSGKTLIAIMLLRSYAYFLRKPSPYIAVFLVPKVVLVTQQAEAVEMHTDLKVGKYWGEMGVDCWDAATWKQQKEEYEVLVMTPVILLDALRRSFLRLDMIKVLIFDECHNARGRYPYACIMTGSKGFVGCKSLKNIDWEEGSREGK</sequence>